<reference evidence="3 4" key="1">
    <citation type="submission" date="2019-04" db="EMBL/GenBank/DDBJ databases">
        <title>Geobacter ruber sp. nov., ferric-reducing bacteria isolated from paddy soil.</title>
        <authorList>
            <person name="Xu Z."/>
            <person name="Masuda Y."/>
            <person name="Itoh H."/>
            <person name="Senoo K."/>
        </authorList>
    </citation>
    <scope>NUCLEOTIDE SEQUENCE [LARGE SCALE GENOMIC DNA]</scope>
    <source>
        <strain evidence="3 4">Red88</strain>
    </source>
</reference>
<feature type="domain" description="Nitroreductase" evidence="2">
    <location>
        <begin position="17"/>
        <end position="187"/>
    </location>
</feature>
<organism evidence="3 4">
    <name type="scientific">Oryzomonas rubra</name>
    <dbReference type="NCBI Taxonomy" id="2509454"/>
    <lineage>
        <taxon>Bacteria</taxon>
        <taxon>Pseudomonadati</taxon>
        <taxon>Thermodesulfobacteriota</taxon>
        <taxon>Desulfuromonadia</taxon>
        <taxon>Geobacterales</taxon>
        <taxon>Geobacteraceae</taxon>
        <taxon>Oryzomonas</taxon>
    </lineage>
</organism>
<name>A0A5A9XJ08_9BACT</name>
<proteinExistence type="predicted"/>
<gene>
    <name evidence="3" type="ORF">ET418_09500</name>
</gene>
<dbReference type="RefSeq" id="WP_149307370.1">
    <property type="nucleotide sequence ID" value="NZ_SRSD01000005.1"/>
</dbReference>
<dbReference type="PANTHER" id="PTHR23026:SF123">
    <property type="entry name" value="NAD(P)H NITROREDUCTASE RV3131-RELATED"/>
    <property type="match status" value="1"/>
</dbReference>
<keyword evidence="1" id="KW-0812">Transmembrane</keyword>
<dbReference type="InterPro" id="IPR029479">
    <property type="entry name" value="Nitroreductase"/>
</dbReference>
<evidence type="ECO:0000259" key="2">
    <source>
        <dbReference type="Pfam" id="PF00881"/>
    </source>
</evidence>
<dbReference type="Proteomes" id="UP000324298">
    <property type="component" value="Unassembled WGS sequence"/>
</dbReference>
<dbReference type="SUPFAM" id="SSF55469">
    <property type="entry name" value="FMN-dependent nitroreductase-like"/>
    <property type="match status" value="1"/>
</dbReference>
<dbReference type="EMBL" id="SRSD01000005">
    <property type="protein sequence ID" value="KAA0891671.1"/>
    <property type="molecule type" value="Genomic_DNA"/>
</dbReference>
<evidence type="ECO:0000313" key="4">
    <source>
        <dbReference type="Proteomes" id="UP000324298"/>
    </source>
</evidence>
<evidence type="ECO:0000313" key="3">
    <source>
        <dbReference type="EMBL" id="KAA0891671.1"/>
    </source>
</evidence>
<feature type="transmembrane region" description="Helical" evidence="1">
    <location>
        <begin position="144"/>
        <end position="164"/>
    </location>
</feature>
<dbReference type="InterPro" id="IPR050627">
    <property type="entry name" value="Nitroreductase/BluB"/>
</dbReference>
<dbReference type="AlphaFoldDB" id="A0A5A9XJ08"/>
<keyword evidence="1" id="KW-0472">Membrane</keyword>
<accession>A0A5A9XJ08</accession>
<dbReference type="Gene3D" id="3.40.109.10">
    <property type="entry name" value="NADH Oxidase"/>
    <property type="match status" value="1"/>
</dbReference>
<protein>
    <submittedName>
        <fullName evidence="3">Nitroreductase family protein</fullName>
    </submittedName>
</protein>
<keyword evidence="1" id="KW-1133">Transmembrane helix</keyword>
<dbReference type="Pfam" id="PF00881">
    <property type="entry name" value="Nitroreductase"/>
    <property type="match status" value="1"/>
</dbReference>
<evidence type="ECO:0000256" key="1">
    <source>
        <dbReference type="SAM" id="Phobius"/>
    </source>
</evidence>
<sequence>MHQEEVIFSTNETLKTIKERRSIRTFAKEEAVSDEQIHILLRAANEAPSAHNQQSWRFIVLKGQKKHELAELVSEGASRFSKPAQALLRMSARSIASAPVVIAVANTGDLIDHGTELFKMEKEMAYDCFRTMEIQSSAAAVENMLLAATSLGLAAVWLGIMFLMKDEVLAFLGEPAGEFMALVPVGYASREGGSGPKKEPFEMKVRYLD</sequence>
<comment type="caution">
    <text evidence="3">The sequence shown here is derived from an EMBL/GenBank/DDBJ whole genome shotgun (WGS) entry which is preliminary data.</text>
</comment>
<dbReference type="OrthoDB" id="9802510at2"/>
<dbReference type="GO" id="GO:0016491">
    <property type="term" value="F:oxidoreductase activity"/>
    <property type="evidence" value="ECO:0007669"/>
    <property type="project" value="InterPro"/>
</dbReference>
<keyword evidence="4" id="KW-1185">Reference proteome</keyword>
<dbReference type="PANTHER" id="PTHR23026">
    <property type="entry name" value="NADPH NITROREDUCTASE"/>
    <property type="match status" value="1"/>
</dbReference>
<dbReference type="InterPro" id="IPR000415">
    <property type="entry name" value="Nitroreductase-like"/>
</dbReference>